<evidence type="ECO:0000256" key="3">
    <source>
        <dbReference type="ARBA" id="ARBA00004630"/>
    </source>
</evidence>
<comment type="similarity">
    <text evidence="4">Belongs to the CDIP1/LITAF family.</text>
</comment>
<keyword evidence="11" id="KW-1185">Reference proteome</keyword>
<proteinExistence type="inferred from homology"/>
<gene>
    <name evidence="10" type="ORF">CVLEPA_LOCUS6889</name>
</gene>
<organism evidence="10 11">
    <name type="scientific">Clavelina lepadiformis</name>
    <name type="common">Light-bulb sea squirt</name>
    <name type="synonym">Ascidia lepadiformis</name>
    <dbReference type="NCBI Taxonomy" id="159417"/>
    <lineage>
        <taxon>Eukaryota</taxon>
        <taxon>Metazoa</taxon>
        <taxon>Chordata</taxon>
        <taxon>Tunicata</taxon>
        <taxon>Ascidiacea</taxon>
        <taxon>Aplousobranchia</taxon>
        <taxon>Clavelinidae</taxon>
        <taxon>Clavelina</taxon>
    </lineage>
</organism>
<evidence type="ECO:0000259" key="9">
    <source>
        <dbReference type="PROSITE" id="PS51837"/>
    </source>
</evidence>
<evidence type="ECO:0000256" key="2">
    <source>
        <dbReference type="ARBA" id="ARBA00004481"/>
    </source>
</evidence>
<dbReference type="PANTHER" id="PTHR23292:SF28">
    <property type="entry name" value="LIPOPOLYSACCHARIDE-INDUCED TUMOR NECROSIS FACTOR-ALPHA FACTOR-LIKE"/>
    <property type="match status" value="1"/>
</dbReference>
<keyword evidence="8" id="KW-1133">Transmembrane helix</keyword>
<evidence type="ECO:0000313" key="11">
    <source>
        <dbReference type="Proteomes" id="UP001642483"/>
    </source>
</evidence>
<dbReference type="Proteomes" id="UP001642483">
    <property type="component" value="Unassembled WGS sequence"/>
</dbReference>
<evidence type="ECO:0000256" key="8">
    <source>
        <dbReference type="SAM" id="Phobius"/>
    </source>
</evidence>
<keyword evidence="7 8" id="KW-0472">Membrane</keyword>
<dbReference type="InterPro" id="IPR006629">
    <property type="entry name" value="LITAF"/>
</dbReference>
<evidence type="ECO:0000313" key="10">
    <source>
        <dbReference type="EMBL" id="CAK8677516.1"/>
    </source>
</evidence>
<dbReference type="Pfam" id="PF10601">
    <property type="entry name" value="zf-LITAF-like"/>
    <property type="match status" value="1"/>
</dbReference>
<comment type="subcellular location">
    <subcellularLocation>
        <location evidence="2">Endosome membrane</location>
        <topology evidence="2">Peripheral membrane protein</topology>
    </subcellularLocation>
    <subcellularLocation>
        <location evidence="1">Late endosome membrane</location>
    </subcellularLocation>
    <subcellularLocation>
        <location evidence="3">Lysosome membrane</location>
        <topology evidence="3">Peripheral membrane protein</topology>
        <orientation evidence="3">Cytoplasmic side</orientation>
    </subcellularLocation>
</comment>
<evidence type="ECO:0000256" key="6">
    <source>
        <dbReference type="ARBA" id="ARBA00022833"/>
    </source>
</evidence>
<evidence type="ECO:0000256" key="1">
    <source>
        <dbReference type="ARBA" id="ARBA00004414"/>
    </source>
</evidence>
<reference evidence="10 11" key="1">
    <citation type="submission" date="2024-02" db="EMBL/GenBank/DDBJ databases">
        <authorList>
            <person name="Daric V."/>
            <person name="Darras S."/>
        </authorList>
    </citation>
    <scope>NUCLEOTIDE SEQUENCE [LARGE SCALE GENOMIC DNA]</scope>
</reference>
<keyword evidence="6" id="KW-0862">Zinc</keyword>
<feature type="transmembrane region" description="Helical" evidence="8">
    <location>
        <begin position="180"/>
        <end position="200"/>
    </location>
</feature>
<keyword evidence="8" id="KW-0812">Transmembrane</keyword>
<sequence length="215" mass="23598">MLREIGQTRCSRHIRPLLIMEISKFTDVKHHIKTTTYNVLGGSNNETSLWASPFWLTSLDFVKNHIRLNSLDPTQQQVPPPPYFPSAQQVGPNPYDADKNGGFPIPQTFPGAPVYQHPGPVPTAGPQTNVIINQPPPVPVQHTIIQTSAVALGRASAAMTCSSCQRSVTTKVSRSLKSDAWICCVLLCLCGCELCFWIPLVMDGNYVTHYLGSSI</sequence>
<name>A0ABP0FCV0_CLALP</name>
<feature type="domain" description="LITAF" evidence="9">
    <location>
        <begin position="141"/>
        <end position="215"/>
    </location>
</feature>
<dbReference type="InterPro" id="IPR037519">
    <property type="entry name" value="LITAF_fam"/>
</dbReference>
<accession>A0ABP0FCV0</accession>
<evidence type="ECO:0000256" key="5">
    <source>
        <dbReference type="ARBA" id="ARBA00022723"/>
    </source>
</evidence>
<evidence type="ECO:0000256" key="7">
    <source>
        <dbReference type="ARBA" id="ARBA00023136"/>
    </source>
</evidence>
<keyword evidence="5" id="KW-0479">Metal-binding</keyword>
<dbReference type="EMBL" id="CAWYQH010000046">
    <property type="protein sequence ID" value="CAK8677516.1"/>
    <property type="molecule type" value="Genomic_DNA"/>
</dbReference>
<dbReference type="PANTHER" id="PTHR23292">
    <property type="entry name" value="LIPOPOLYSACCHARIDE-INDUCED TUMOR NECROSIS FACTOR-ALPHA FACTOR"/>
    <property type="match status" value="1"/>
</dbReference>
<comment type="caution">
    <text evidence="10">The sequence shown here is derived from an EMBL/GenBank/DDBJ whole genome shotgun (WGS) entry which is preliminary data.</text>
</comment>
<evidence type="ECO:0000256" key="4">
    <source>
        <dbReference type="ARBA" id="ARBA00005975"/>
    </source>
</evidence>
<dbReference type="PROSITE" id="PS51837">
    <property type="entry name" value="LITAF"/>
    <property type="match status" value="1"/>
</dbReference>
<protein>
    <recommendedName>
        <fullName evidence="9">LITAF domain-containing protein</fullName>
    </recommendedName>
</protein>